<feature type="compositionally biased region" description="Polar residues" evidence="1">
    <location>
        <begin position="549"/>
        <end position="558"/>
    </location>
</feature>
<reference evidence="2 4" key="2">
    <citation type="journal article" date="2014" name="BMC Genomics">
        <title>An improved genome release (version Mt4.0) for the model legume Medicago truncatula.</title>
        <authorList>
            <person name="Tang H."/>
            <person name="Krishnakumar V."/>
            <person name="Bidwell S."/>
            <person name="Rosen B."/>
            <person name="Chan A."/>
            <person name="Zhou S."/>
            <person name="Gentzbittel L."/>
            <person name="Childs K.L."/>
            <person name="Yandell M."/>
            <person name="Gundlach H."/>
            <person name="Mayer K.F."/>
            <person name="Schwartz D.C."/>
            <person name="Town C.D."/>
        </authorList>
    </citation>
    <scope>GENOME REANNOTATION</scope>
    <source>
        <strain evidence="3 4">cv. Jemalong A17</strain>
    </source>
</reference>
<accession>G7LGQ1</accession>
<feature type="compositionally biased region" description="Basic and acidic residues" evidence="1">
    <location>
        <begin position="292"/>
        <end position="302"/>
    </location>
</feature>
<evidence type="ECO:0000313" key="4">
    <source>
        <dbReference type="Proteomes" id="UP000002051"/>
    </source>
</evidence>
<dbReference type="STRING" id="3880.G7LGQ1"/>
<gene>
    <name evidence="2" type="ordered locus">MTR_8g014610</name>
</gene>
<organism evidence="2 4">
    <name type="scientific">Medicago truncatula</name>
    <name type="common">Barrel medic</name>
    <name type="synonym">Medicago tribuloides</name>
    <dbReference type="NCBI Taxonomy" id="3880"/>
    <lineage>
        <taxon>Eukaryota</taxon>
        <taxon>Viridiplantae</taxon>
        <taxon>Streptophyta</taxon>
        <taxon>Embryophyta</taxon>
        <taxon>Tracheophyta</taxon>
        <taxon>Spermatophyta</taxon>
        <taxon>Magnoliopsida</taxon>
        <taxon>eudicotyledons</taxon>
        <taxon>Gunneridae</taxon>
        <taxon>Pentapetalae</taxon>
        <taxon>rosids</taxon>
        <taxon>fabids</taxon>
        <taxon>Fabales</taxon>
        <taxon>Fabaceae</taxon>
        <taxon>Papilionoideae</taxon>
        <taxon>50 kb inversion clade</taxon>
        <taxon>NPAAA clade</taxon>
        <taxon>Hologalegina</taxon>
        <taxon>IRL clade</taxon>
        <taxon>Trifolieae</taxon>
        <taxon>Medicago</taxon>
    </lineage>
</organism>
<feature type="region of interest" description="Disordered" evidence="1">
    <location>
        <begin position="275"/>
        <end position="305"/>
    </location>
</feature>
<evidence type="ECO:0000313" key="2">
    <source>
        <dbReference type="EMBL" id="AET01531.2"/>
    </source>
</evidence>
<name>G7LGQ1_MEDTR</name>
<feature type="compositionally biased region" description="Low complexity" evidence="1">
    <location>
        <begin position="276"/>
        <end position="291"/>
    </location>
</feature>
<sequence>MNCLGGDSGTEPYLNTAAIKLYKTKYLDYDTIMDEIFQFIKLQIAKKVKMHYIFSAICREISGFNFDLTHTNNAGKKLQETDVIAGKSKDLKENSEEKWYVIDLKDDKSLMNKENLNSKGKSSHGSALKHINGAASVSRFDERVHLMDNTEYYYLTENVDIEQSLGDGDNNVNVNEEVKNDFRSRGLCLIPVVLDAPYTWHVNIIPEFSQIMTLTQVLRYMRIQIHGFSVPRALASMRAQMKAEQTAGENVHLRIIWNGSFIKGVLVCVNRPSSVSPTMSKNSSSDPSPLDKSPDEGVEGRIGDSSFNHQLSYDEAAGLGSSLNMDVGSIGDGFIDELLADDELSRMIESVEVPGLGSSGDMDVDQILYMDTPSTAMPSGSSSQFGVPPHEGDRQMVVFSGPQLSNMMVSTDVYANDITVVPRSGSSYSNVENDAVLCGCYYLNEDVNRIVNHPILGTHLYHRNKAAIVQKISKIRVSCNKKKTPTPWEEIRLEKGPPPTVPNPQFLHRHPDANLPVEQSPLRVRVPQLAPSQHPHCSQARVPQHEQTQHSIAQQHAPSDLQSMFDAMETRLGKKLDDTESRLGQKVDDVVGAMELRLGKRVNDVDDKVKAVKDHLKLP</sequence>
<dbReference type="EMBL" id="CM001224">
    <property type="protein sequence ID" value="AET01531.2"/>
    <property type="molecule type" value="Genomic_DNA"/>
</dbReference>
<reference evidence="3" key="3">
    <citation type="submission" date="2015-04" db="UniProtKB">
        <authorList>
            <consortium name="EnsemblPlants"/>
        </authorList>
    </citation>
    <scope>IDENTIFICATION</scope>
    <source>
        <strain evidence="3">cv. Jemalong A17</strain>
    </source>
</reference>
<feature type="region of interest" description="Disordered" evidence="1">
    <location>
        <begin position="530"/>
        <end position="558"/>
    </location>
</feature>
<dbReference type="HOGENOM" id="CLU_441720_0_0_1"/>
<dbReference type="PANTHER" id="PTHR37392:SF1">
    <property type="entry name" value="OS09G0556800 PROTEIN"/>
    <property type="match status" value="1"/>
</dbReference>
<proteinExistence type="predicted"/>
<accession>A0A0C3XWZ2</accession>
<evidence type="ECO:0000256" key="1">
    <source>
        <dbReference type="SAM" id="MobiDB-lite"/>
    </source>
</evidence>
<dbReference type="Proteomes" id="UP000002051">
    <property type="component" value="Chromosome 8"/>
</dbReference>
<protein>
    <submittedName>
        <fullName evidence="2 3">Uncharacterized protein</fullName>
    </submittedName>
</protein>
<reference evidence="2 4" key="1">
    <citation type="journal article" date="2011" name="Nature">
        <title>The Medicago genome provides insight into the evolution of rhizobial symbioses.</title>
        <authorList>
            <person name="Young N.D."/>
            <person name="Debelle F."/>
            <person name="Oldroyd G.E."/>
            <person name="Geurts R."/>
            <person name="Cannon S.B."/>
            <person name="Udvardi M.K."/>
            <person name="Benedito V.A."/>
            <person name="Mayer K.F."/>
            <person name="Gouzy J."/>
            <person name="Schoof H."/>
            <person name="Van de Peer Y."/>
            <person name="Proost S."/>
            <person name="Cook D.R."/>
            <person name="Meyers B.C."/>
            <person name="Spannagl M."/>
            <person name="Cheung F."/>
            <person name="De Mita S."/>
            <person name="Krishnakumar V."/>
            <person name="Gundlach H."/>
            <person name="Zhou S."/>
            <person name="Mudge J."/>
            <person name="Bharti A.K."/>
            <person name="Murray J.D."/>
            <person name="Naoumkina M.A."/>
            <person name="Rosen B."/>
            <person name="Silverstein K.A."/>
            <person name="Tang H."/>
            <person name="Rombauts S."/>
            <person name="Zhao P.X."/>
            <person name="Zhou P."/>
            <person name="Barbe V."/>
            <person name="Bardou P."/>
            <person name="Bechner M."/>
            <person name="Bellec A."/>
            <person name="Berger A."/>
            <person name="Berges H."/>
            <person name="Bidwell S."/>
            <person name="Bisseling T."/>
            <person name="Choisne N."/>
            <person name="Couloux A."/>
            <person name="Denny R."/>
            <person name="Deshpande S."/>
            <person name="Dai X."/>
            <person name="Doyle J.J."/>
            <person name="Dudez A.M."/>
            <person name="Farmer A.D."/>
            <person name="Fouteau S."/>
            <person name="Franken C."/>
            <person name="Gibelin C."/>
            <person name="Gish J."/>
            <person name="Goldstein S."/>
            <person name="Gonzalez A.J."/>
            <person name="Green P.J."/>
            <person name="Hallab A."/>
            <person name="Hartog M."/>
            <person name="Hua A."/>
            <person name="Humphray S.J."/>
            <person name="Jeong D.H."/>
            <person name="Jing Y."/>
            <person name="Jocker A."/>
            <person name="Kenton S.M."/>
            <person name="Kim D.J."/>
            <person name="Klee K."/>
            <person name="Lai H."/>
            <person name="Lang C."/>
            <person name="Lin S."/>
            <person name="Macmil S.L."/>
            <person name="Magdelenat G."/>
            <person name="Matthews L."/>
            <person name="McCorrison J."/>
            <person name="Monaghan E.L."/>
            <person name="Mun J.H."/>
            <person name="Najar F.Z."/>
            <person name="Nicholson C."/>
            <person name="Noirot C."/>
            <person name="O'Bleness M."/>
            <person name="Paule C.R."/>
            <person name="Poulain J."/>
            <person name="Prion F."/>
            <person name="Qin B."/>
            <person name="Qu C."/>
            <person name="Retzel E.F."/>
            <person name="Riddle C."/>
            <person name="Sallet E."/>
            <person name="Samain S."/>
            <person name="Samson N."/>
            <person name="Sanders I."/>
            <person name="Saurat O."/>
            <person name="Scarpelli C."/>
            <person name="Schiex T."/>
            <person name="Segurens B."/>
            <person name="Severin A.J."/>
            <person name="Sherrier D.J."/>
            <person name="Shi R."/>
            <person name="Sims S."/>
            <person name="Singer S.R."/>
            <person name="Sinharoy S."/>
            <person name="Sterck L."/>
            <person name="Viollet A."/>
            <person name="Wang B.B."/>
            <person name="Wang K."/>
            <person name="Wang M."/>
            <person name="Wang X."/>
            <person name="Warfsmann J."/>
            <person name="Weissenbach J."/>
            <person name="White D.D."/>
            <person name="White J.D."/>
            <person name="Wiley G.B."/>
            <person name="Wincker P."/>
            <person name="Xing Y."/>
            <person name="Yang L."/>
            <person name="Yao Z."/>
            <person name="Ying F."/>
            <person name="Zhai J."/>
            <person name="Zhou L."/>
            <person name="Zuber A."/>
            <person name="Denarie J."/>
            <person name="Dixon R.A."/>
            <person name="May G.D."/>
            <person name="Schwartz D.C."/>
            <person name="Rogers J."/>
            <person name="Quetier F."/>
            <person name="Town C.D."/>
            <person name="Roe B.A."/>
        </authorList>
    </citation>
    <scope>NUCLEOTIDE SEQUENCE [LARGE SCALE GENOMIC DNA]</scope>
    <source>
        <strain evidence="2">A17</strain>
        <strain evidence="3 4">cv. Jemalong A17</strain>
    </source>
</reference>
<dbReference type="PANTHER" id="PTHR37392">
    <property type="entry name" value="OS09G0556800 PROTEIN"/>
    <property type="match status" value="1"/>
</dbReference>
<dbReference type="AlphaFoldDB" id="G7LGQ1"/>
<keyword evidence="4" id="KW-1185">Reference proteome</keyword>
<dbReference type="EnsemblPlants" id="AET01531">
    <property type="protein sequence ID" value="AET01531"/>
    <property type="gene ID" value="MTR_8g014610"/>
</dbReference>
<evidence type="ECO:0000313" key="3">
    <source>
        <dbReference type="EnsemblPlants" id="AET01531"/>
    </source>
</evidence>
<dbReference type="PaxDb" id="3880-AET01531"/>